<dbReference type="AlphaFoldDB" id="A0AAV7RDH7"/>
<dbReference type="EMBL" id="JANPWB010000009">
    <property type="protein sequence ID" value="KAJ1150511.1"/>
    <property type="molecule type" value="Genomic_DNA"/>
</dbReference>
<comment type="caution">
    <text evidence="1">The sequence shown here is derived from an EMBL/GenBank/DDBJ whole genome shotgun (WGS) entry which is preliminary data.</text>
</comment>
<keyword evidence="2" id="KW-1185">Reference proteome</keyword>
<proteinExistence type="predicted"/>
<gene>
    <name evidence="1" type="ORF">NDU88_003302</name>
</gene>
<evidence type="ECO:0000313" key="2">
    <source>
        <dbReference type="Proteomes" id="UP001066276"/>
    </source>
</evidence>
<name>A0AAV7RDH7_PLEWA</name>
<dbReference type="Proteomes" id="UP001066276">
    <property type="component" value="Chromosome 5"/>
</dbReference>
<feature type="non-terminal residue" evidence="1">
    <location>
        <position position="50"/>
    </location>
</feature>
<feature type="non-terminal residue" evidence="1">
    <location>
        <position position="1"/>
    </location>
</feature>
<accession>A0AAV7RDH7</accession>
<reference evidence="1" key="1">
    <citation type="journal article" date="2022" name="bioRxiv">
        <title>Sequencing and chromosome-scale assembly of the giantPleurodeles waltlgenome.</title>
        <authorList>
            <person name="Brown T."/>
            <person name="Elewa A."/>
            <person name="Iarovenko S."/>
            <person name="Subramanian E."/>
            <person name="Araus A.J."/>
            <person name="Petzold A."/>
            <person name="Susuki M."/>
            <person name="Suzuki K.-i.T."/>
            <person name="Hayashi T."/>
            <person name="Toyoda A."/>
            <person name="Oliveira C."/>
            <person name="Osipova E."/>
            <person name="Leigh N.D."/>
            <person name="Simon A."/>
            <person name="Yun M.H."/>
        </authorList>
    </citation>
    <scope>NUCLEOTIDE SEQUENCE</scope>
    <source>
        <strain evidence="1">20211129_DDA</strain>
        <tissue evidence="1">Liver</tissue>
    </source>
</reference>
<evidence type="ECO:0000313" key="1">
    <source>
        <dbReference type="EMBL" id="KAJ1150511.1"/>
    </source>
</evidence>
<sequence>IPKSLRCPQRKRRQCNKVMMQKYSLRLVLCNKSFRLKMVQAQYLRIQLLQ</sequence>
<organism evidence="1 2">
    <name type="scientific">Pleurodeles waltl</name>
    <name type="common">Iberian ribbed newt</name>
    <dbReference type="NCBI Taxonomy" id="8319"/>
    <lineage>
        <taxon>Eukaryota</taxon>
        <taxon>Metazoa</taxon>
        <taxon>Chordata</taxon>
        <taxon>Craniata</taxon>
        <taxon>Vertebrata</taxon>
        <taxon>Euteleostomi</taxon>
        <taxon>Amphibia</taxon>
        <taxon>Batrachia</taxon>
        <taxon>Caudata</taxon>
        <taxon>Salamandroidea</taxon>
        <taxon>Salamandridae</taxon>
        <taxon>Pleurodelinae</taxon>
        <taxon>Pleurodeles</taxon>
    </lineage>
</organism>
<protein>
    <submittedName>
        <fullName evidence="1">Uncharacterized protein</fullName>
    </submittedName>
</protein>